<dbReference type="RefSeq" id="WP_106113121.1">
    <property type="nucleotide sequence ID" value="NZ_PVSR01000006.1"/>
</dbReference>
<dbReference type="SMART" id="SM00849">
    <property type="entry name" value="Lactamase_B"/>
    <property type="match status" value="1"/>
</dbReference>
<keyword evidence="9" id="KW-1185">Reference proteome</keyword>
<accession>A0A2T0GYG1</accession>
<dbReference type="Proteomes" id="UP000239352">
    <property type="component" value="Unassembled WGS sequence"/>
</dbReference>
<dbReference type="GO" id="GO:0005886">
    <property type="term" value="C:plasma membrane"/>
    <property type="evidence" value="ECO:0007669"/>
    <property type="project" value="UniProtKB-SubCell"/>
</dbReference>
<feature type="transmembrane region" description="Helical" evidence="6">
    <location>
        <begin position="287"/>
        <end position="305"/>
    </location>
</feature>
<reference evidence="8 9" key="1">
    <citation type="submission" date="2018-03" db="EMBL/GenBank/DDBJ databases">
        <title>Actinopolyspora mortivallis from Sahara, screening for active biomolecules.</title>
        <authorList>
            <person name="Selama O."/>
            <person name="Wellington E.M.H."/>
            <person name="Hacene H."/>
        </authorList>
    </citation>
    <scope>NUCLEOTIDE SEQUENCE [LARGE SCALE GENOMIC DNA]</scope>
    <source>
        <strain evidence="8 9">M5A</strain>
    </source>
</reference>
<dbReference type="AlphaFoldDB" id="A0A2T0GYG1"/>
<feature type="transmembrane region" description="Helical" evidence="6">
    <location>
        <begin position="357"/>
        <end position="378"/>
    </location>
</feature>
<feature type="transmembrane region" description="Helical" evidence="6">
    <location>
        <begin position="311"/>
        <end position="327"/>
    </location>
</feature>
<feature type="transmembrane region" description="Helical" evidence="6">
    <location>
        <begin position="66"/>
        <end position="86"/>
    </location>
</feature>
<protein>
    <submittedName>
        <fullName evidence="8">ComEC family competence protein</fullName>
    </submittedName>
</protein>
<dbReference type="InterPro" id="IPR036866">
    <property type="entry name" value="RibonucZ/Hydroxyglut_hydro"/>
</dbReference>
<dbReference type="InParanoid" id="A0A2T0GYG1"/>
<dbReference type="EMBL" id="PVSR01000006">
    <property type="protein sequence ID" value="PRW64152.1"/>
    <property type="molecule type" value="Genomic_DNA"/>
</dbReference>
<sequence length="792" mass="82386">MSTVRAFASSTETSSTLDFRLVPGAVGSWATTVVCLHFGWPTAVVVAALGALLVVASVVSSPRGRWVNGAVLLAVLVTTTAFGLAVRLRHLDGHELRAVGQRTDSVQVRVELTERPTPTAAAPEKGRPAGERAVVRARLRAFRADEHWYSTRGDVLLLVPGSSWQGLLRGQRLETTAAVLPPHGRDPLVAVLAVHQPPENVTPPPLAQRVAENLRAGLRRASSTSLGPEAAGLLPGLVVGDTGGLPATVREDFQDAGLTHLTAVSGANLAIVCGAALVLLRSVRAPPVVAASGAAGALLGFVVLAGGEPSVLRAAVMGGIGLLALLLGRRGQALPSLATSVIVLLMALPRLAVSPGFVLSVAATAALVLLAPGWSGWLRARGVPRGFAEVLAVPAAAQVATGPAVVALSGEFSLVGVLANMATEPMVAPATVLGVLATVTTPWFPWSGEVLTLAAAPALEWILLVARQAGDLPAATVPLPGGLTGAAVFTVAVLVLGLVARFGRFRPWTVVVLVLSLVAVLLGPVPLRRPWPPRDSWGVVACDVGQGDGVVLATSRSGTAVVVDTGPSAALIDECLDRLGVHRVPLLVLTHPHDDHYAGLAGVFAGREVERVGLARERSWADTGVLGRVRSTGARVVRLGEGQRWSWPGLGVRVLAPEGDTGVTPGRRVNDSSVVLRASTRVGRVLLTGDIELRAQRRLLDDEDALRAEVLKVPHHGSRYTSEKFLRTVDPRLALVSVGSDNDYGHPSSTVLDTLRATGALVRRTDRSGTVAVLGTAEEMTVVSSGNPVRRR</sequence>
<dbReference type="Pfam" id="PF00753">
    <property type="entry name" value="Lactamase_B"/>
    <property type="match status" value="1"/>
</dbReference>
<dbReference type="InterPro" id="IPR035681">
    <property type="entry name" value="ComA-like_MBL"/>
</dbReference>
<evidence type="ECO:0000256" key="5">
    <source>
        <dbReference type="ARBA" id="ARBA00023136"/>
    </source>
</evidence>
<dbReference type="PANTHER" id="PTHR30619:SF1">
    <property type="entry name" value="RECOMBINATION PROTEIN 2"/>
    <property type="match status" value="1"/>
</dbReference>
<feature type="transmembrane region" description="Helical" evidence="6">
    <location>
        <begin position="477"/>
        <end position="502"/>
    </location>
</feature>
<evidence type="ECO:0000313" key="9">
    <source>
        <dbReference type="Proteomes" id="UP000239352"/>
    </source>
</evidence>
<organism evidence="8 9">
    <name type="scientific">Actinopolyspora mortivallis</name>
    <dbReference type="NCBI Taxonomy" id="33906"/>
    <lineage>
        <taxon>Bacteria</taxon>
        <taxon>Bacillati</taxon>
        <taxon>Actinomycetota</taxon>
        <taxon>Actinomycetes</taxon>
        <taxon>Actinopolysporales</taxon>
        <taxon>Actinopolysporaceae</taxon>
        <taxon>Actinopolyspora</taxon>
    </lineage>
</organism>
<evidence type="ECO:0000313" key="8">
    <source>
        <dbReference type="EMBL" id="PRW64152.1"/>
    </source>
</evidence>
<dbReference type="InterPro" id="IPR052159">
    <property type="entry name" value="Competence_DNA_uptake"/>
</dbReference>
<evidence type="ECO:0000256" key="6">
    <source>
        <dbReference type="SAM" id="Phobius"/>
    </source>
</evidence>
<dbReference type="SUPFAM" id="SSF56281">
    <property type="entry name" value="Metallo-hydrolase/oxidoreductase"/>
    <property type="match status" value="1"/>
</dbReference>
<evidence type="ECO:0000259" key="7">
    <source>
        <dbReference type="SMART" id="SM00849"/>
    </source>
</evidence>
<comment type="subcellular location">
    <subcellularLocation>
        <location evidence="1">Cell membrane</location>
        <topology evidence="1">Multi-pass membrane protein</topology>
    </subcellularLocation>
</comment>
<dbReference type="CDD" id="cd07731">
    <property type="entry name" value="ComA-like_MBL-fold"/>
    <property type="match status" value="1"/>
</dbReference>
<proteinExistence type="predicted"/>
<dbReference type="NCBIfam" id="TIGR00360">
    <property type="entry name" value="ComEC_N-term"/>
    <property type="match status" value="1"/>
</dbReference>
<feature type="transmembrane region" description="Helical" evidence="6">
    <location>
        <begin position="443"/>
        <end position="465"/>
    </location>
</feature>
<evidence type="ECO:0000256" key="3">
    <source>
        <dbReference type="ARBA" id="ARBA00022692"/>
    </source>
</evidence>
<keyword evidence="3 6" id="KW-0812">Transmembrane</keyword>
<dbReference type="InterPro" id="IPR004477">
    <property type="entry name" value="ComEC_N"/>
</dbReference>
<evidence type="ECO:0000256" key="2">
    <source>
        <dbReference type="ARBA" id="ARBA00022475"/>
    </source>
</evidence>
<dbReference type="PANTHER" id="PTHR30619">
    <property type="entry name" value="DNA INTERNALIZATION/COMPETENCE PROTEIN COMEC/REC2"/>
    <property type="match status" value="1"/>
</dbReference>
<dbReference type="InterPro" id="IPR001279">
    <property type="entry name" value="Metallo-B-lactamas"/>
</dbReference>
<keyword evidence="4 6" id="KW-1133">Transmembrane helix</keyword>
<name>A0A2T0GYG1_ACTMO</name>
<dbReference type="Pfam" id="PF03772">
    <property type="entry name" value="Competence"/>
    <property type="match status" value="1"/>
</dbReference>
<keyword evidence="5 6" id="KW-0472">Membrane</keyword>
<comment type="caution">
    <text evidence="8">The sequence shown here is derived from an EMBL/GenBank/DDBJ whole genome shotgun (WGS) entry which is preliminary data.</text>
</comment>
<dbReference type="Gene3D" id="3.60.15.10">
    <property type="entry name" value="Ribonuclease Z/Hydroxyacylglutathione hydrolase-like"/>
    <property type="match status" value="1"/>
</dbReference>
<feature type="transmembrane region" description="Helical" evidence="6">
    <location>
        <begin position="334"/>
        <end position="351"/>
    </location>
</feature>
<feature type="transmembrane region" description="Helical" evidence="6">
    <location>
        <begin position="390"/>
        <end position="423"/>
    </location>
</feature>
<evidence type="ECO:0000256" key="4">
    <source>
        <dbReference type="ARBA" id="ARBA00022989"/>
    </source>
</evidence>
<dbReference type="STRING" id="1050202.GCA_000384035_02496"/>
<feature type="domain" description="Metallo-beta-lactamase" evidence="7">
    <location>
        <begin position="557"/>
        <end position="740"/>
    </location>
</feature>
<feature type="transmembrane region" description="Helical" evidence="6">
    <location>
        <begin position="38"/>
        <end position="59"/>
    </location>
</feature>
<evidence type="ECO:0000256" key="1">
    <source>
        <dbReference type="ARBA" id="ARBA00004651"/>
    </source>
</evidence>
<feature type="transmembrane region" description="Helical" evidence="6">
    <location>
        <begin position="508"/>
        <end position="527"/>
    </location>
</feature>
<feature type="transmembrane region" description="Helical" evidence="6">
    <location>
        <begin position="258"/>
        <end position="280"/>
    </location>
</feature>
<gene>
    <name evidence="8" type="ORF">CEP50_07095</name>
</gene>
<keyword evidence="2" id="KW-1003">Cell membrane</keyword>